<dbReference type="Proteomes" id="UP000006875">
    <property type="component" value="Plasmid pILYOP01"/>
</dbReference>
<dbReference type="AlphaFoldDB" id="E3HBH4"/>
<geneLocation type="plasmid" evidence="2 3">
    <name>pILYOP01</name>
</geneLocation>
<dbReference type="OrthoDB" id="287932at2"/>
<gene>
    <name evidence="2" type="ordered locus">Ilyop_2018</name>
</gene>
<dbReference type="SUPFAM" id="SSF54909">
    <property type="entry name" value="Dimeric alpha+beta barrel"/>
    <property type="match status" value="1"/>
</dbReference>
<dbReference type="PROSITE" id="PS51725">
    <property type="entry name" value="ABM"/>
    <property type="match status" value="1"/>
</dbReference>
<reference evidence="2 3" key="1">
    <citation type="journal article" date="2010" name="Stand. Genomic Sci.">
        <title>Complete genome sequence of Ilyobacter polytropus type strain (CuHbu1).</title>
        <authorList>
            <person name="Sikorski J."/>
            <person name="Chertkov O."/>
            <person name="Lapidus A."/>
            <person name="Nolan M."/>
            <person name="Lucas S."/>
            <person name="Del Rio T.G."/>
            <person name="Tice H."/>
            <person name="Cheng J.F."/>
            <person name="Tapia R."/>
            <person name="Han C."/>
            <person name="Goodwin L."/>
            <person name="Pitluck S."/>
            <person name="Liolios K."/>
            <person name="Ivanova N."/>
            <person name="Mavromatis K."/>
            <person name="Mikhailova N."/>
            <person name="Pati A."/>
            <person name="Chen A."/>
            <person name="Palaniappan K."/>
            <person name="Land M."/>
            <person name="Hauser L."/>
            <person name="Chang Y.J."/>
            <person name="Jeffries C.D."/>
            <person name="Brambilla E."/>
            <person name="Yasawong M."/>
            <person name="Rohde M."/>
            <person name="Pukall R."/>
            <person name="Spring S."/>
            <person name="Goker M."/>
            <person name="Woyke T."/>
            <person name="Bristow J."/>
            <person name="Eisen J.A."/>
            <person name="Markowitz V."/>
            <person name="Hugenholtz P."/>
            <person name="Kyrpides N.C."/>
            <person name="Klenk H.P."/>
        </authorList>
    </citation>
    <scope>NUCLEOTIDE SEQUENCE [LARGE SCALE GENOMIC DNA]</scope>
    <source>
        <strain evidence="3">ATCC 51220 / DSM 2926 / LMG 16218 / CuHBu1</strain>
        <plasmid evidence="3">pILYOP01</plasmid>
    </source>
</reference>
<accession>E3HBH4</accession>
<keyword evidence="2" id="KW-0503">Monooxygenase</keyword>
<keyword evidence="2" id="KW-0614">Plasmid</keyword>
<evidence type="ECO:0000259" key="1">
    <source>
        <dbReference type="PROSITE" id="PS51725"/>
    </source>
</evidence>
<dbReference type="Pfam" id="PF03992">
    <property type="entry name" value="ABM"/>
    <property type="match status" value="1"/>
</dbReference>
<keyword evidence="3" id="KW-1185">Reference proteome</keyword>
<evidence type="ECO:0000313" key="3">
    <source>
        <dbReference type="Proteomes" id="UP000006875"/>
    </source>
</evidence>
<dbReference type="HOGENOM" id="CLU_131496_11_0_0"/>
<dbReference type="GO" id="GO:0004497">
    <property type="term" value="F:monooxygenase activity"/>
    <property type="evidence" value="ECO:0007669"/>
    <property type="project" value="UniProtKB-KW"/>
</dbReference>
<dbReference type="InterPro" id="IPR007138">
    <property type="entry name" value="ABM_dom"/>
</dbReference>
<evidence type="ECO:0000313" key="2">
    <source>
        <dbReference type="EMBL" id="ADO83789.1"/>
    </source>
</evidence>
<dbReference type="InterPro" id="IPR011008">
    <property type="entry name" value="Dimeric_a/b-barrel"/>
</dbReference>
<dbReference type="PANTHER" id="PTHR33336:SF15">
    <property type="entry name" value="ABM DOMAIN-CONTAINING PROTEIN"/>
    <property type="match status" value="1"/>
</dbReference>
<dbReference type="KEGG" id="ipo:Ilyop_2018"/>
<dbReference type="EMBL" id="CP002282">
    <property type="protein sequence ID" value="ADO83789.1"/>
    <property type="molecule type" value="Genomic_DNA"/>
</dbReference>
<protein>
    <submittedName>
        <fullName evidence="2">Antibiotic biosynthesis monooxygenase</fullName>
    </submittedName>
</protein>
<dbReference type="RefSeq" id="WP_013388451.1">
    <property type="nucleotide sequence ID" value="NC_014633.1"/>
</dbReference>
<name>E3HBH4_ILYPC</name>
<keyword evidence="2" id="KW-0560">Oxidoreductase</keyword>
<dbReference type="PANTHER" id="PTHR33336">
    <property type="entry name" value="QUINOL MONOOXYGENASE YGIN-RELATED"/>
    <property type="match status" value="1"/>
</dbReference>
<sequence length="93" mass="10966">MIIVVAKSILKEGKTEEFKSLTRELIDETRKEKGCIEYVLYEDTESAGTFTFIEKWEDMDCLEAHFQSEHFKRIGAKVKELRKSRDINIYKEA</sequence>
<dbReference type="Gene3D" id="3.30.70.100">
    <property type="match status" value="1"/>
</dbReference>
<feature type="domain" description="ABM" evidence="1">
    <location>
        <begin position="2"/>
        <end position="90"/>
    </location>
</feature>
<dbReference type="InterPro" id="IPR050744">
    <property type="entry name" value="AI-2_Isomerase_LsrG"/>
</dbReference>
<proteinExistence type="predicted"/>
<organism evidence="2 3">
    <name type="scientific">Ilyobacter polytropus (strain ATCC 51220 / DSM 2926 / LMG 16218 / CuHBu1)</name>
    <dbReference type="NCBI Taxonomy" id="572544"/>
    <lineage>
        <taxon>Bacteria</taxon>
        <taxon>Fusobacteriati</taxon>
        <taxon>Fusobacteriota</taxon>
        <taxon>Fusobacteriia</taxon>
        <taxon>Fusobacteriales</taxon>
        <taxon>Fusobacteriaceae</taxon>
        <taxon>Ilyobacter</taxon>
    </lineage>
</organism>